<evidence type="ECO:0000256" key="2">
    <source>
        <dbReference type="ARBA" id="ARBA00007055"/>
    </source>
</evidence>
<evidence type="ECO:0000256" key="10">
    <source>
        <dbReference type="SAM" id="SignalP"/>
    </source>
</evidence>
<gene>
    <name evidence="11" type="ORF">JY500_07770</name>
</gene>
<dbReference type="RefSeq" id="WP_206255868.1">
    <property type="nucleotide sequence ID" value="NZ_CP071060.1"/>
</dbReference>
<reference evidence="11 12" key="1">
    <citation type="submission" date="2021-02" db="EMBL/GenBank/DDBJ databases">
        <title>Niveibacterium changnyeongensis HC41.</title>
        <authorList>
            <person name="Kang M."/>
        </authorList>
    </citation>
    <scope>NUCLEOTIDE SEQUENCE [LARGE SCALE GENOMIC DNA]</scope>
    <source>
        <strain evidence="11 12">HC41</strain>
    </source>
</reference>
<keyword evidence="4" id="KW-1134">Transmembrane beta strand</keyword>
<dbReference type="InterPro" id="IPR050286">
    <property type="entry name" value="G_neg_Bact_CarbUptk_Porin"/>
</dbReference>
<dbReference type="InterPro" id="IPR003192">
    <property type="entry name" value="Porin_LamB"/>
</dbReference>
<dbReference type="InterPro" id="IPR036998">
    <property type="entry name" value="Porin_LamB_sf"/>
</dbReference>
<organism evidence="11 12">
    <name type="scientific">Niveibacterium microcysteis</name>
    <dbReference type="NCBI Taxonomy" id="2811415"/>
    <lineage>
        <taxon>Bacteria</taxon>
        <taxon>Pseudomonadati</taxon>
        <taxon>Pseudomonadota</taxon>
        <taxon>Betaproteobacteria</taxon>
        <taxon>Rhodocyclales</taxon>
        <taxon>Rhodocyclaceae</taxon>
        <taxon>Niveibacterium</taxon>
    </lineage>
</organism>
<evidence type="ECO:0000256" key="9">
    <source>
        <dbReference type="ARBA" id="ARBA00023237"/>
    </source>
</evidence>
<evidence type="ECO:0000256" key="3">
    <source>
        <dbReference type="ARBA" id="ARBA00022448"/>
    </source>
</evidence>
<keyword evidence="9" id="KW-0998">Cell outer membrane</keyword>
<dbReference type="PANTHER" id="PTHR38762">
    <property type="entry name" value="CRYPTIC OUTER MEMBRANE PORIN BGLH-RELATED"/>
    <property type="match status" value="1"/>
</dbReference>
<accession>A0ABX7MBH1</accession>
<sequence>MKKRFPMRVIAAALMMAGTSAIAAPGLSSNGYFRAGFGASDEGDQACFGLGPAKYRLGNECDNYAELGLDVEAPAMANGTVWKGHAMVTGWKGYPNSINGADVNWSQLYLSGHNLGEGVLKGASIWAGRRYYDRPDIHILDYKYQNSDGDGAGIENLDFGFGKFSYAIERTAVTWNDSGKTDDDTLYYANLLKLESVKLHDNGYLTVNAGFAMGKESRNKAYKAEDGWYVGAFYDAQLGSLNAWNRVGIQYGTASMANGNFGQIATDTTKDDDTLQILDNVSYTSGDGKWTALANVIYRKDKRTDIWKDQTWFSVGARPHYHFDDIWGVATEIGWTQLKSSGDDKSRNLTKGTIALTAAAGRTPYSRPELRVFYTYATWNENAKGWVAYDAYGTQTSGSSFGIQAESWW</sequence>
<dbReference type="SUPFAM" id="SSF56935">
    <property type="entry name" value="Porins"/>
    <property type="match status" value="1"/>
</dbReference>
<dbReference type="EMBL" id="CP071060">
    <property type="protein sequence ID" value="QSI78498.1"/>
    <property type="molecule type" value="Genomic_DNA"/>
</dbReference>
<comment type="subcellular location">
    <subcellularLocation>
        <location evidence="1">Cell outer membrane</location>
        <topology evidence="1">Multi-pass membrane protein</topology>
    </subcellularLocation>
</comment>
<name>A0ABX7MBH1_9RHOO</name>
<keyword evidence="7" id="KW-0626">Porin</keyword>
<evidence type="ECO:0000256" key="7">
    <source>
        <dbReference type="ARBA" id="ARBA00023114"/>
    </source>
</evidence>
<proteinExistence type="inferred from homology"/>
<dbReference type="Proteomes" id="UP000663570">
    <property type="component" value="Chromosome"/>
</dbReference>
<evidence type="ECO:0000256" key="5">
    <source>
        <dbReference type="ARBA" id="ARBA00022692"/>
    </source>
</evidence>
<feature type="chain" id="PRO_5045147869" evidence="10">
    <location>
        <begin position="24"/>
        <end position="409"/>
    </location>
</feature>
<evidence type="ECO:0000313" key="11">
    <source>
        <dbReference type="EMBL" id="QSI78498.1"/>
    </source>
</evidence>
<keyword evidence="3" id="KW-0813">Transport</keyword>
<dbReference type="Gene3D" id="2.40.170.10">
    <property type="entry name" value="Porin, LamB type"/>
    <property type="match status" value="1"/>
</dbReference>
<dbReference type="PANTHER" id="PTHR38762:SF1">
    <property type="entry name" value="CRYPTIC OUTER MEMBRANE PORIN BGLH-RELATED"/>
    <property type="match status" value="1"/>
</dbReference>
<evidence type="ECO:0000256" key="6">
    <source>
        <dbReference type="ARBA" id="ARBA00023065"/>
    </source>
</evidence>
<keyword evidence="12" id="KW-1185">Reference proteome</keyword>
<evidence type="ECO:0000256" key="1">
    <source>
        <dbReference type="ARBA" id="ARBA00004571"/>
    </source>
</evidence>
<evidence type="ECO:0000256" key="8">
    <source>
        <dbReference type="ARBA" id="ARBA00023136"/>
    </source>
</evidence>
<keyword evidence="8" id="KW-0472">Membrane</keyword>
<comment type="similarity">
    <text evidence="2">Belongs to the porin LamB (TC 1.B.3) family.</text>
</comment>
<evidence type="ECO:0000313" key="12">
    <source>
        <dbReference type="Proteomes" id="UP000663570"/>
    </source>
</evidence>
<protein>
    <submittedName>
        <fullName evidence="11">Carbohydrate porin</fullName>
    </submittedName>
</protein>
<keyword evidence="10" id="KW-0732">Signal</keyword>
<feature type="signal peptide" evidence="10">
    <location>
        <begin position="1"/>
        <end position="23"/>
    </location>
</feature>
<keyword evidence="6" id="KW-0406">Ion transport</keyword>
<dbReference type="Pfam" id="PF02264">
    <property type="entry name" value="LamB"/>
    <property type="match status" value="1"/>
</dbReference>
<keyword evidence="5" id="KW-0812">Transmembrane</keyword>
<evidence type="ECO:0000256" key="4">
    <source>
        <dbReference type="ARBA" id="ARBA00022452"/>
    </source>
</evidence>